<evidence type="ECO:0000256" key="4">
    <source>
        <dbReference type="ARBA" id="ARBA00022989"/>
    </source>
</evidence>
<dbReference type="InterPro" id="IPR020846">
    <property type="entry name" value="MFS_dom"/>
</dbReference>
<dbReference type="Gene3D" id="1.20.1250.20">
    <property type="entry name" value="MFS general substrate transporter like domains"/>
    <property type="match status" value="1"/>
</dbReference>
<dbReference type="PANTHER" id="PTHR23502">
    <property type="entry name" value="MAJOR FACILITATOR SUPERFAMILY"/>
    <property type="match status" value="1"/>
</dbReference>
<protein>
    <submittedName>
        <fullName evidence="8">MFS general substrate transporter</fullName>
    </submittedName>
</protein>
<dbReference type="Proteomes" id="UP000799441">
    <property type="component" value="Unassembled WGS sequence"/>
</dbReference>
<evidence type="ECO:0000313" key="9">
    <source>
        <dbReference type="Proteomes" id="UP000799441"/>
    </source>
</evidence>
<reference evidence="8" key="1">
    <citation type="journal article" date="2020" name="Stud. Mycol.">
        <title>101 Dothideomycetes genomes: a test case for predicting lifestyles and emergence of pathogens.</title>
        <authorList>
            <person name="Haridas S."/>
            <person name="Albert R."/>
            <person name="Binder M."/>
            <person name="Bloem J."/>
            <person name="Labutti K."/>
            <person name="Salamov A."/>
            <person name="Andreopoulos B."/>
            <person name="Baker S."/>
            <person name="Barry K."/>
            <person name="Bills G."/>
            <person name="Bluhm B."/>
            <person name="Cannon C."/>
            <person name="Castanera R."/>
            <person name="Culley D."/>
            <person name="Daum C."/>
            <person name="Ezra D."/>
            <person name="Gonzalez J."/>
            <person name="Henrissat B."/>
            <person name="Kuo A."/>
            <person name="Liang C."/>
            <person name="Lipzen A."/>
            <person name="Lutzoni F."/>
            <person name="Magnuson J."/>
            <person name="Mondo S."/>
            <person name="Nolan M."/>
            <person name="Ohm R."/>
            <person name="Pangilinan J."/>
            <person name="Park H.-J."/>
            <person name="Ramirez L."/>
            <person name="Alfaro M."/>
            <person name="Sun H."/>
            <person name="Tritt A."/>
            <person name="Yoshinaga Y."/>
            <person name="Zwiers L.-H."/>
            <person name="Turgeon B."/>
            <person name="Goodwin S."/>
            <person name="Spatafora J."/>
            <person name="Crous P."/>
            <person name="Grigoriev I."/>
        </authorList>
    </citation>
    <scope>NUCLEOTIDE SEQUENCE</scope>
    <source>
        <strain evidence="8">CBS 116435</strain>
    </source>
</reference>
<dbReference type="EMBL" id="MU003855">
    <property type="protein sequence ID" value="KAF2716994.1"/>
    <property type="molecule type" value="Genomic_DNA"/>
</dbReference>
<dbReference type="GO" id="GO:0022857">
    <property type="term" value="F:transmembrane transporter activity"/>
    <property type="evidence" value="ECO:0007669"/>
    <property type="project" value="InterPro"/>
</dbReference>
<sequence length="483" mass="53850">MMDFDSTTMHYTSVLDKAGSDDPTNFSRLKKWHIVFAGSFWTFNSTLGSSLPSGALAEIADYFGVSSSMQLVLLNSLYPVGYMFGPLLFGPLSESISQQPVFISTYIGYMVFTLGCALSHRYAALLVFRLFCGLCAAAPNAIVAGLFSDIYDDPHQRGTMMAFFMLVSTSGPQIGPIVSGFMSLVSWQWVFWVALLLAAAGLPIILLLPETYVPVLQRRREMTTDRKSHFATKIVLVTRKEIGVSKQSMLMIFARPFVMTVKEPILLLTSLYMAFIYAILYLFFQAYPIVFQGLYGMSSSLGSLAFVPMIIGDFLAFLIFMWYSIFHRKASYASRQWATEEEYRRLPLACIGAPAIVVALFWLSWTSYESIHPIIPMIAGIWFGLGYLLIFMAMLNYLTDAYRQNSASALAAASTIRSITAVCLPLATDPMHNRLGIHWATSLLGFAACAMALIPFLFIRYGSLIRTKSPFCSQTMVNKNAYT</sequence>
<evidence type="ECO:0000313" key="8">
    <source>
        <dbReference type="EMBL" id="KAF2716994.1"/>
    </source>
</evidence>
<dbReference type="PROSITE" id="PS50850">
    <property type="entry name" value="MFS"/>
    <property type="match status" value="1"/>
</dbReference>
<evidence type="ECO:0000256" key="3">
    <source>
        <dbReference type="ARBA" id="ARBA00022692"/>
    </source>
</evidence>
<evidence type="ECO:0000259" key="7">
    <source>
        <dbReference type="PROSITE" id="PS50850"/>
    </source>
</evidence>
<evidence type="ECO:0000256" key="1">
    <source>
        <dbReference type="ARBA" id="ARBA00004141"/>
    </source>
</evidence>
<name>A0A9P4PZL1_9PEZI</name>
<feature type="domain" description="Major facilitator superfamily (MFS) profile" evidence="7">
    <location>
        <begin position="34"/>
        <end position="463"/>
    </location>
</feature>
<evidence type="ECO:0000256" key="2">
    <source>
        <dbReference type="ARBA" id="ARBA00008335"/>
    </source>
</evidence>
<feature type="transmembrane region" description="Helical" evidence="6">
    <location>
        <begin position="371"/>
        <end position="395"/>
    </location>
</feature>
<keyword evidence="4 6" id="KW-1133">Transmembrane helix</keyword>
<organism evidence="8 9">
    <name type="scientific">Polychaeton citri CBS 116435</name>
    <dbReference type="NCBI Taxonomy" id="1314669"/>
    <lineage>
        <taxon>Eukaryota</taxon>
        <taxon>Fungi</taxon>
        <taxon>Dikarya</taxon>
        <taxon>Ascomycota</taxon>
        <taxon>Pezizomycotina</taxon>
        <taxon>Dothideomycetes</taxon>
        <taxon>Dothideomycetidae</taxon>
        <taxon>Capnodiales</taxon>
        <taxon>Capnodiaceae</taxon>
        <taxon>Polychaeton</taxon>
    </lineage>
</organism>
<feature type="transmembrane region" description="Helical" evidence="6">
    <location>
        <begin position="407"/>
        <end position="427"/>
    </location>
</feature>
<evidence type="ECO:0000256" key="6">
    <source>
        <dbReference type="SAM" id="Phobius"/>
    </source>
</evidence>
<dbReference type="Pfam" id="PF07690">
    <property type="entry name" value="MFS_1"/>
    <property type="match status" value="1"/>
</dbReference>
<accession>A0A9P4PZL1</accession>
<dbReference type="FunFam" id="1.20.1250.20:FF:000082">
    <property type="entry name" value="MFS multidrug transporter, putative"/>
    <property type="match status" value="1"/>
</dbReference>
<feature type="transmembrane region" description="Helical" evidence="6">
    <location>
        <begin position="126"/>
        <end position="148"/>
    </location>
</feature>
<dbReference type="InterPro" id="IPR036259">
    <property type="entry name" value="MFS_trans_sf"/>
</dbReference>
<dbReference type="PANTHER" id="PTHR23502:SF74">
    <property type="entry name" value="MAJOR FACILITATOR SUPERFAMILY (MFS) PROFILE DOMAIN-CONTAINING PROTEIN"/>
    <property type="match status" value="1"/>
</dbReference>
<feature type="transmembrane region" description="Helical" evidence="6">
    <location>
        <begin position="32"/>
        <end position="51"/>
    </location>
</feature>
<dbReference type="SUPFAM" id="SSF103473">
    <property type="entry name" value="MFS general substrate transporter"/>
    <property type="match status" value="1"/>
</dbReference>
<keyword evidence="5 6" id="KW-0472">Membrane</keyword>
<feature type="transmembrane region" description="Helical" evidence="6">
    <location>
        <begin position="71"/>
        <end position="89"/>
    </location>
</feature>
<keyword evidence="3 6" id="KW-0812">Transmembrane</keyword>
<gene>
    <name evidence="8" type="ORF">K431DRAFT_323453</name>
</gene>
<dbReference type="OrthoDB" id="5141738at2759"/>
<dbReference type="GO" id="GO:0005886">
    <property type="term" value="C:plasma membrane"/>
    <property type="evidence" value="ECO:0007669"/>
    <property type="project" value="TreeGrafter"/>
</dbReference>
<keyword evidence="9" id="KW-1185">Reference proteome</keyword>
<feature type="transmembrane region" description="Helical" evidence="6">
    <location>
        <begin position="265"/>
        <end position="284"/>
    </location>
</feature>
<comment type="similarity">
    <text evidence="2">Belongs to the major facilitator superfamily.</text>
</comment>
<feature type="transmembrane region" description="Helical" evidence="6">
    <location>
        <begin position="346"/>
        <end position="365"/>
    </location>
</feature>
<evidence type="ECO:0000256" key="5">
    <source>
        <dbReference type="ARBA" id="ARBA00023136"/>
    </source>
</evidence>
<dbReference type="InterPro" id="IPR011701">
    <property type="entry name" value="MFS"/>
</dbReference>
<dbReference type="AlphaFoldDB" id="A0A9P4PZL1"/>
<feature type="transmembrane region" description="Helical" evidence="6">
    <location>
        <begin position="439"/>
        <end position="459"/>
    </location>
</feature>
<comment type="subcellular location">
    <subcellularLocation>
        <location evidence="1">Membrane</location>
        <topology evidence="1">Multi-pass membrane protein</topology>
    </subcellularLocation>
</comment>
<feature type="transmembrane region" description="Helical" evidence="6">
    <location>
        <begin position="160"/>
        <end position="183"/>
    </location>
</feature>
<feature type="transmembrane region" description="Helical" evidence="6">
    <location>
        <begin position="304"/>
        <end position="325"/>
    </location>
</feature>
<comment type="caution">
    <text evidence="8">The sequence shown here is derived from an EMBL/GenBank/DDBJ whole genome shotgun (WGS) entry which is preliminary data.</text>
</comment>
<proteinExistence type="inferred from homology"/>
<feature type="transmembrane region" description="Helical" evidence="6">
    <location>
        <begin position="189"/>
        <end position="209"/>
    </location>
</feature>
<feature type="transmembrane region" description="Helical" evidence="6">
    <location>
        <begin position="101"/>
        <end position="120"/>
    </location>
</feature>